<proteinExistence type="predicted"/>
<protein>
    <submittedName>
        <fullName evidence="3">Glycosyltransferase family 2 protein</fullName>
    </submittedName>
</protein>
<dbReference type="Gene3D" id="3.90.550.10">
    <property type="entry name" value="Spore Coat Polysaccharide Biosynthesis Protein SpsA, Chain A"/>
    <property type="match status" value="1"/>
</dbReference>
<dbReference type="EMBL" id="CP039865">
    <property type="protein sequence ID" value="QCK86711.1"/>
    <property type="molecule type" value="Genomic_DNA"/>
</dbReference>
<gene>
    <name evidence="3" type="ORF">E8L99_13550</name>
</gene>
<evidence type="ECO:0000313" key="3">
    <source>
        <dbReference type="EMBL" id="QCK86711.1"/>
    </source>
</evidence>
<feature type="domain" description="Glycosyltransferase 2-like" evidence="2">
    <location>
        <begin position="228"/>
        <end position="319"/>
    </location>
</feature>
<accession>A0A4D7QJ89</accession>
<evidence type="ECO:0000259" key="2">
    <source>
        <dbReference type="Pfam" id="PF00535"/>
    </source>
</evidence>
<evidence type="ECO:0000256" key="1">
    <source>
        <dbReference type="SAM" id="MobiDB-lite"/>
    </source>
</evidence>
<dbReference type="Pfam" id="PF00535">
    <property type="entry name" value="Glycos_transf_2"/>
    <property type="match status" value="1"/>
</dbReference>
<keyword evidence="4" id="KW-1185">Reference proteome</keyword>
<dbReference type="InterPro" id="IPR029044">
    <property type="entry name" value="Nucleotide-diphossugar_trans"/>
</dbReference>
<organism evidence="3 4">
    <name type="scientific">Phreatobacter aquaticus</name>
    <dbReference type="NCBI Taxonomy" id="2570229"/>
    <lineage>
        <taxon>Bacteria</taxon>
        <taxon>Pseudomonadati</taxon>
        <taxon>Pseudomonadota</taxon>
        <taxon>Alphaproteobacteria</taxon>
        <taxon>Hyphomicrobiales</taxon>
        <taxon>Phreatobacteraceae</taxon>
        <taxon>Phreatobacter</taxon>
    </lineage>
</organism>
<dbReference type="GO" id="GO:0016740">
    <property type="term" value="F:transferase activity"/>
    <property type="evidence" value="ECO:0007669"/>
    <property type="project" value="UniProtKB-KW"/>
</dbReference>
<dbReference type="CDD" id="cd00761">
    <property type="entry name" value="Glyco_tranf_GTA_type"/>
    <property type="match status" value="1"/>
</dbReference>
<dbReference type="SUPFAM" id="SSF53448">
    <property type="entry name" value="Nucleotide-diphospho-sugar transferases"/>
    <property type="match status" value="1"/>
</dbReference>
<dbReference type="AlphaFoldDB" id="A0A4D7QJ89"/>
<feature type="region of interest" description="Disordered" evidence="1">
    <location>
        <begin position="30"/>
        <end position="56"/>
    </location>
</feature>
<keyword evidence="3" id="KW-0808">Transferase</keyword>
<dbReference type="Proteomes" id="UP000298588">
    <property type="component" value="Chromosome"/>
</dbReference>
<dbReference type="InterPro" id="IPR001173">
    <property type="entry name" value="Glyco_trans_2-like"/>
</dbReference>
<dbReference type="KEGG" id="paqt:E8L99_13550"/>
<name>A0A4D7QJ89_9HYPH</name>
<evidence type="ECO:0000313" key="4">
    <source>
        <dbReference type="Proteomes" id="UP000298588"/>
    </source>
</evidence>
<sequence>MLRAIGRMHMVLGKLSDGIARSRRIRSSTRKIAGGGDGFHTSTTWRVDPPASQSERPDTYRALISHLGAATGRDRLLGMHCLPCGGIEMSLLASGRSRRRRAFSASDHDAMSAFVGASTNTVILCTRDLSKADAGMSHLGRLAAWYEQGAMVIRAGRETPAGHGRPRRSAIQFHNRRLGEQLPPPLFVGSCNPGVTGRHARPIVAINDPIIDWQILHPPSLARRPLAIMATYNEADIVAESVQDLLEQGCEVAVMDNWSTDRTWDILRDLVLRRGPDVSIERFPDRVRPAFGEWRAILARKAELARAHPGRWILHVDADEFRRAPFPGLTLAEGLAIASGAGATRVGFTLTNFRPIRGPQRHIRSVRSRLRHFEFGDRPGHYLQSKAWLQGFERVDLETSGGHRADFPGARDFGYKFLLQHYPIRSPAHGARKVLRDRQTRWSPHELNVLGWHHHYDHHTESSDFLWDADDLHAFDRHFWREHGLAVLTGLTGRHEVSRGA</sequence>
<reference evidence="3 4" key="1">
    <citation type="submission" date="2019-04" db="EMBL/GenBank/DDBJ databases">
        <title>Phreatobacter aquaticus sp. nov.</title>
        <authorList>
            <person name="Choi A."/>
            <person name="Baek K."/>
        </authorList>
    </citation>
    <scope>NUCLEOTIDE SEQUENCE [LARGE SCALE GENOMIC DNA]</scope>
    <source>
        <strain evidence="3 4">NMCR1094</strain>
    </source>
</reference>
<dbReference type="OrthoDB" id="7997975at2"/>